<evidence type="ECO:0000313" key="3">
    <source>
        <dbReference type="Proteomes" id="UP000473885"/>
    </source>
</evidence>
<dbReference type="RefSeq" id="WP_163249635.1">
    <property type="nucleotide sequence ID" value="NZ_SXDP01000012.1"/>
</dbReference>
<dbReference type="InterPro" id="IPR016732">
    <property type="entry name" value="UCP018688"/>
</dbReference>
<dbReference type="SUPFAM" id="SSF55729">
    <property type="entry name" value="Acyl-CoA N-acyltransferases (Nat)"/>
    <property type="match status" value="2"/>
</dbReference>
<dbReference type="EMBL" id="SXDP01000012">
    <property type="protein sequence ID" value="NEZ47737.1"/>
    <property type="molecule type" value="Genomic_DNA"/>
</dbReference>
<accession>A0A6M0RD64</accession>
<comment type="caution">
    <text evidence="2">The sequence shown here is derived from an EMBL/GenBank/DDBJ whole genome shotgun (WGS) entry which is preliminary data.</text>
</comment>
<dbReference type="PIRSF" id="PIRSF018688">
    <property type="entry name" value="UCP018688"/>
    <property type="match status" value="1"/>
</dbReference>
<dbReference type="InterPro" id="IPR016181">
    <property type="entry name" value="Acyl_CoA_acyltransferase"/>
</dbReference>
<proteinExistence type="predicted"/>
<organism evidence="2 3">
    <name type="scientific">Clostridium niameyense</name>
    <dbReference type="NCBI Taxonomy" id="1622073"/>
    <lineage>
        <taxon>Bacteria</taxon>
        <taxon>Bacillati</taxon>
        <taxon>Bacillota</taxon>
        <taxon>Clostridia</taxon>
        <taxon>Eubacteriales</taxon>
        <taxon>Clostridiaceae</taxon>
        <taxon>Clostridium</taxon>
    </lineage>
</organism>
<dbReference type="InterPro" id="IPR024320">
    <property type="entry name" value="LPG_synthase_C"/>
</dbReference>
<dbReference type="Gene3D" id="3.40.630.30">
    <property type="match status" value="1"/>
</dbReference>
<evidence type="ECO:0000313" key="2">
    <source>
        <dbReference type="EMBL" id="NEZ47737.1"/>
    </source>
</evidence>
<name>A0A6M0RD64_9CLOT</name>
<dbReference type="PANTHER" id="PTHR41373:SF1">
    <property type="entry name" value="PHOSPHATIDYLGLYCEROL LYSYLTRANSFERASE C-TERMINAL DOMAIN-CONTAINING PROTEIN"/>
    <property type="match status" value="1"/>
</dbReference>
<dbReference type="Pfam" id="PF09924">
    <property type="entry name" value="LPG_synthase_C"/>
    <property type="match status" value="1"/>
</dbReference>
<dbReference type="PANTHER" id="PTHR41373">
    <property type="entry name" value="DUF2156 DOMAIN-CONTAINING PROTEIN"/>
    <property type="match status" value="1"/>
</dbReference>
<feature type="domain" description="Phosphatidylglycerol lysyltransferase C-terminal" evidence="1">
    <location>
        <begin position="25"/>
        <end position="296"/>
    </location>
</feature>
<dbReference type="Proteomes" id="UP000473885">
    <property type="component" value="Unassembled WGS sequence"/>
</dbReference>
<sequence>MKFEKLTLKDKELFDRYVYPYKFLSCEYAFTTLYIWKDACDVQYTIYKNALIIKKQDFEGNYYFMNPLGYRDEDLKEILTKLIKYKEENNMKYIFKDLDEEFAMKIQNFAKEYEAKVCIKEDRNNFDYLYEAEKLSKLSGKKLHSKKNFYNSFVKTYNYEVKQINNETVKKDIIEISKKWYEENNNSNKYLYYEMKAIEDILNNFELLDLRAIAVYVDNKVVAFSIGQKLNKDLAVIHIEKGDINYKGVYSFINKTFIDMCFNDVKIINREQDLGIDGLRKSKLSYQPFKLEKKFIFNCLQHV</sequence>
<evidence type="ECO:0000259" key="1">
    <source>
        <dbReference type="Pfam" id="PF09924"/>
    </source>
</evidence>
<gene>
    <name evidence="2" type="ORF">FDF74_11155</name>
</gene>
<reference evidence="2 3" key="1">
    <citation type="submission" date="2019-04" db="EMBL/GenBank/DDBJ databases">
        <title>Genome sequencing of Clostridium botulinum Groups I-IV and Clostridium butyricum.</title>
        <authorList>
            <person name="Brunt J."/>
            <person name="Van Vliet A.H.M."/>
            <person name="Stringer S.C."/>
            <person name="Carter A.T."/>
            <person name="Peck M.W."/>
        </authorList>
    </citation>
    <scope>NUCLEOTIDE SEQUENCE [LARGE SCALE GENOMIC DNA]</scope>
    <source>
        <strain evidence="2 3">IFR 18/094</strain>
    </source>
</reference>
<protein>
    <submittedName>
        <fullName evidence="2">DUF2156 domain-containing protein</fullName>
    </submittedName>
</protein>
<dbReference type="AlphaFoldDB" id="A0A6M0RD64"/>
<keyword evidence="3" id="KW-1185">Reference proteome</keyword>